<evidence type="ECO:0000313" key="3">
    <source>
        <dbReference type="Proteomes" id="UP000245956"/>
    </source>
</evidence>
<dbReference type="Pfam" id="PF20516">
    <property type="entry name" value="PDDEXK_12"/>
    <property type="match status" value="1"/>
</dbReference>
<reference evidence="2 3" key="1">
    <citation type="journal article" date="2016" name="Front. Microbiol.">
        <title>Genome and transcriptome sequences reveal the specific parasitism of the nematophagous Purpureocillium lilacinum 36-1.</title>
        <authorList>
            <person name="Xie J."/>
            <person name="Li S."/>
            <person name="Mo C."/>
            <person name="Xiao X."/>
            <person name="Peng D."/>
            <person name="Wang G."/>
            <person name="Xiao Y."/>
        </authorList>
    </citation>
    <scope>NUCLEOTIDE SEQUENCE [LARGE SCALE GENOMIC DNA]</scope>
    <source>
        <strain evidence="2 3">36-1</strain>
    </source>
</reference>
<accession>A0A2U3DSM5</accession>
<comment type="caution">
    <text evidence="2">The sequence shown here is derived from an EMBL/GenBank/DDBJ whole genome shotgun (WGS) entry which is preliminary data.</text>
</comment>
<dbReference type="InterPro" id="IPR046797">
    <property type="entry name" value="PDDEXK_12"/>
</dbReference>
<feature type="domain" description="PD-(D/E)XK nuclease-like" evidence="1">
    <location>
        <begin position="5"/>
        <end position="120"/>
    </location>
</feature>
<proteinExistence type="predicted"/>
<protein>
    <recommendedName>
        <fullName evidence="1">PD-(D/E)XK nuclease-like domain-containing protein</fullName>
    </recommendedName>
</protein>
<evidence type="ECO:0000259" key="1">
    <source>
        <dbReference type="Pfam" id="PF20516"/>
    </source>
</evidence>
<dbReference type="AlphaFoldDB" id="A0A2U3DSM5"/>
<evidence type="ECO:0000313" key="2">
    <source>
        <dbReference type="EMBL" id="PWI65253.1"/>
    </source>
</evidence>
<dbReference type="EMBL" id="LCWV01000036">
    <property type="protein sequence ID" value="PWI65253.1"/>
    <property type="molecule type" value="Genomic_DNA"/>
</dbReference>
<dbReference type="Proteomes" id="UP000245956">
    <property type="component" value="Unassembled WGS sequence"/>
</dbReference>
<sequence>MDQSTFDLGDFCKRPIALSIETKRPKVDRDDATLQIGTWQSTQWRSLRHNSSQPLESIEFLPGIIVQGHDWQFVASILDENGKPVLLKGVRLGGTESELAIYSLLLGLRRLRRWILEDYWPMFISDVLAIS</sequence>
<organism evidence="2 3">
    <name type="scientific">Purpureocillium lilacinum</name>
    <name type="common">Paecilomyces lilacinus</name>
    <dbReference type="NCBI Taxonomy" id="33203"/>
    <lineage>
        <taxon>Eukaryota</taxon>
        <taxon>Fungi</taxon>
        <taxon>Dikarya</taxon>
        <taxon>Ascomycota</taxon>
        <taxon>Pezizomycotina</taxon>
        <taxon>Sordariomycetes</taxon>
        <taxon>Hypocreomycetidae</taxon>
        <taxon>Hypocreales</taxon>
        <taxon>Ophiocordycipitaceae</taxon>
        <taxon>Purpureocillium</taxon>
    </lineage>
</organism>
<name>A0A2U3DSM5_PURLI</name>
<gene>
    <name evidence="2" type="ORF">PCL_07303</name>
</gene>